<gene>
    <name evidence="2" type="ORF">TH68_06460</name>
</gene>
<accession>A0A6N3XC15</accession>
<dbReference type="Proteomes" id="UP000035054">
    <property type="component" value="Unassembled WGS sequence"/>
</dbReference>
<reference evidence="2 3" key="1">
    <citation type="submission" date="2015-01" db="EMBL/GenBank/DDBJ databases">
        <title>Lifestyle Evolution in Cyanobacterial Symbionts of Sponges.</title>
        <authorList>
            <person name="Burgsdorf I."/>
            <person name="Slaby B.M."/>
            <person name="Handley K.M."/>
            <person name="Haber M."/>
            <person name="Blom J."/>
            <person name="Marshall C.W."/>
            <person name="Gilbert J.A."/>
            <person name="Hentschel U."/>
            <person name="Steindler L."/>
        </authorList>
    </citation>
    <scope>NUCLEOTIDE SEQUENCE [LARGE SCALE GENOMIC DNA]</scope>
    <source>
        <strain evidence="2">142</strain>
    </source>
</reference>
<feature type="region of interest" description="Disordered" evidence="1">
    <location>
        <begin position="95"/>
        <end position="147"/>
    </location>
</feature>
<dbReference type="AlphaFoldDB" id="A0A6N3XC15"/>
<organism evidence="2 3">
    <name type="scientific">Candidatus Synechococcus spongiarum 142</name>
    <dbReference type="NCBI Taxonomy" id="1608213"/>
    <lineage>
        <taxon>Bacteria</taxon>
        <taxon>Bacillati</taxon>
        <taxon>Cyanobacteriota</taxon>
        <taxon>Cyanophyceae</taxon>
        <taxon>Synechococcales</taxon>
        <taxon>Synechococcaceae</taxon>
        <taxon>Synechococcus</taxon>
    </lineage>
</organism>
<sequence>MGVHILLFDAGADGEGIHSLDFRGKTIVLLFEDADDAERYAGLLEAQDFPSPTVESIAREEVEHFCRCNGYEARLVPKGFRPQSEEDRLLLLPPERNLDVENWHQQPEPQSEESRSEAIQAETAQDHGAPDAASEPDADLDSDRDSELDDLRRKLERLL</sequence>
<dbReference type="InterPro" id="IPR021503">
    <property type="entry name" value="DUF3110"/>
</dbReference>
<evidence type="ECO:0000313" key="3">
    <source>
        <dbReference type="Proteomes" id="UP000035054"/>
    </source>
</evidence>
<dbReference type="EMBL" id="JXUO01000217">
    <property type="protein sequence ID" value="KKZ13676.1"/>
    <property type="molecule type" value="Genomic_DNA"/>
</dbReference>
<dbReference type="Pfam" id="PF11360">
    <property type="entry name" value="DUF3110"/>
    <property type="match status" value="1"/>
</dbReference>
<evidence type="ECO:0000313" key="2">
    <source>
        <dbReference type="EMBL" id="KKZ13676.1"/>
    </source>
</evidence>
<protein>
    <recommendedName>
        <fullName evidence="4">DUF3110 domain-containing protein</fullName>
    </recommendedName>
</protein>
<evidence type="ECO:0008006" key="4">
    <source>
        <dbReference type="Google" id="ProtNLM"/>
    </source>
</evidence>
<comment type="caution">
    <text evidence="2">The sequence shown here is derived from an EMBL/GenBank/DDBJ whole genome shotgun (WGS) entry which is preliminary data.</text>
</comment>
<evidence type="ECO:0000256" key="1">
    <source>
        <dbReference type="SAM" id="MobiDB-lite"/>
    </source>
</evidence>
<name>A0A6N3XC15_9SYNE</name>
<proteinExistence type="predicted"/>